<dbReference type="Pfam" id="PF01551">
    <property type="entry name" value="Peptidase_M23"/>
    <property type="match status" value="1"/>
</dbReference>
<dbReference type="CDD" id="cd12797">
    <property type="entry name" value="M23_peptidase"/>
    <property type="match status" value="1"/>
</dbReference>
<dbReference type="PROSITE" id="PS51318">
    <property type="entry name" value="TAT"/>
    <property type="match status" value="1"/>
</dbReference>
<proteinExistence type="predicted"/>
<dbReference type="Gene3D" id="2.70.70.10">
    <property type="entry name" value="Glucose Permease (Domain IIA)"/>
    <property type="match status" value="1"/>
</dbReference>
<organism evidence="3 4">
    <name type="scientific">Microbacterium arborescens</name>
    <dbReference type="NCBI Taxonomy" id="33883"/>
    <lineage>
        <taxon>Bacteria</taxon>
        <taxon>Bacillati</taxon>
        <taxon>Actinomycetota</taxon>
        <taxon>Actinomycetes</taxon>
        <taxon>Micrococcales</taxon>
        <taxon>Microbacteriaceae</taxon>
        <taxon>Microbacterium</taxon>
    </lineage>
</organism>
<feature type="domain" description="M23ase beta-sheet core" evidence="1">
    <location>
        <begin position="80"/>
        <end position="176"/>
    </location>
</feature>
<dbReference type="EMBL" id="LZEM01000010">
    <property type="protein sequence ID" value="OAZ43084.1"/>
    <property type="molecule type" value="Genomic_DNA"/>
</dbReference>
<dbReference type="PANTHER" id="PTHR21666:SF270">
    <property type="entry name" value="MUREIN HYDROLASE ACTIVATOR ENVC"/>
    <property type="match status" value="1"/>
</dbReference>
<dbReference type="Pfam" id="PF18885">
    <property type="entry name" value="DUF5648"/>
    <property type="match status" value="1"/>
</dbReference>
<reference evidence="4" key="1">
    <citation type="submission" date="2016-06" db="EMBL/GenBank/DDBJ databases">
        <title>Genome sequencing of cellulolytic organisms.</title>
        <authorList>
            <person name="Bohra V."/>
            <person name="Dafale N.A."/>
            <person name="Purohit H.J."/>
        </authorList>
    </citation>
    <scope>NUCLEOTIDE SEQUENCE [LARGE SCALE GENOMIC DNA]</scope>
    <source>
        <strain evidence="4">ND21</strain>
    </source>
</reference>
<dbReference type="SUPFAM" id="SSF51261">
    <property type="entry name" value="Duplicated hybrid motif"/>
    <property type="match status" value="1"/>
</dbReference>
<dbReference type="InterPro" id="IPR050570">
    <property type="entry name" value="Cell_wall_metabolism_enzyme"/>
</dbReference>
<evidence type="ECO:0000259" key="1">
    <source>
        <dbReference type="Pfam" id="PF01551"/>
    </source>
</evidence>
<dbReference type="InterPro" id="IPR011055">
    <property type="entry name" value="Dup_hybrid_motif"/>
</dbReference>
<sequence length="359" mass="39464">MSTDENETPRALSRRTVLLGSVAAGSLVLASAAPARALTYTVKTPAEHAALPIVWGYPFASRATRGSGVDGYPGQTYSGHIGADYYVTPRIGTTILAVADGTVTAVGDDGDVSRGVFVVVQHAAGVRSEYLHMQRGSPLVSVGQRVFRWTPLGRTGNTGDVRPRTEANAHLHLAIFSGPHRTGTVWNPAWLIEGAQLPPSSALEATPVYRFWSNRYQGHFYTADLEERDLVAARWPQIWSYEGIAYRAFATSAPGTVPVFRFWSALYNGHFYTADATERDNVIARWAGIWAYEGVAFNVYPTDSPVPNTVTVARFWSPSARHHFYTASAEERDRVITRWPDVWQYEGPSFRVPATGIET</sequence>
<evidence type="ECO:0000259" key="2">
    <source>
        <dbReference type="Pfam" id="PF18885"/>
    </source>
</evidence>
<dbReference type="InterPro" id="IPR043708">
    <property type="entry name" value="DUF5648"/>
</dbReference>
<dbReference type="RefSeq" id="WP_064955631.1">
    <property type="nucleotide sequence ID" value="NZ_LZEM01000010.1"/>
</dbReference>
<dbReference type="InterPro" id="IPR006311">
    <property type="entry name" value="TAT_signal"/>
</dbReference>
<protein>
    <recommendedName>
        <fullName evidence="5">Peptidase M23 domain-containing protein</fullName>
    </recommendedName>
</protein>
<feature type="domain" description="DUF5648" evidence="2">
    <location>
        <begin position="207"/>
        <end position="350"/>
    </location>
</feature>
<gene>
    <name evidence="3" type="ORF">A9Z40_14625</name>
</gene>
<dbReference type="InterPro" id="IPR016047">
    <property type="entry name" value="M23ase_b-sheet_dom"/>
</dbReference>
<keyword evidence="4" id="KW-1185">Reference proteome</keyword>
<evidence type="ECO:0000313" key="3">
    <source>
        <dbReference type="EMBL" id="OAZ43084.1"/>
    </source>
</evidence>
<accession>A0ABX2WKE8</accession>
<evidence type="ECO:0008006" key="5">
    <source>
        <dbReference type="Google" id="ProtNLM"/>
    </source>
</evidence>
<comment type="caution">
    <text evidence="3">The sequence shown here is derived from an EMBL/GenBank/DDBJ whole genome shotgun (WGS) entry which is preliminary data.</text>
</comment>
<dbReference type="Proteomes" id="UP000093918">
    <property type="component" value="Unassembled WGS sequence"/>
</dbReference>
<dbReference type="PANTHER" id="PTHR21666">
    <property type="entry name" value="PEPTIDASE-RELATED"/>
    <property type="match status" value="1"/>
</dbReference>
<name>A0ABX2WKE8_9MICO</name>
<evidence type="ECO:0000313" key="4">
    <source>
        <dbReference type="Proteomes" id="UP000093918"/>
    </source>
</evidence>